<keyword evidence="6 7" id="KW-0030">Aminoacyl-tRNA synthetase</keyword>
<proteinExistence type="inferred from homology"/>
<dbReference type="InterPro" id="IPR001412">
    <property type="entry name" value="aa-tRNA-synth_I_CS"/>
</dbReference>
<dbReference type="InterPro" id="IPR000924">
    <property type="entry name" value="Glu/Gln-tRNA-synth"/>
</dbReference>
<dbReference type="Proteomes" id="UP000189935">
    <property type="component" value="Chromosome I"/>
</dbReference>
<organism evidence="9 10">
    <name type="scientific">Bradyrhizobium lablabi</name>
    <dbReference type="NCBI Taxonomy" id="722472"/>
    <lineage>
        <taxon>Bacteria</taxon>
        <taxon>Pseudomonadati</taxon>
        <taxon>Pseudomonadota</taxon>
        <taxon>Alphaproteobacteria</taxon>
        <taxon>Hyphomicrobiales</taxon>
        <taxon>Nitrobacteraceae</taxon>
        <taxon>Bradyrhizobium</taxon>
    </lineage>
</organism>
<keyword evidence="4" id="KW-0862">Zinc</keyword>
<dbReference type="GO" id="GO:0004818">
    <property type="term" value="F:glutamate-tRNA ligase activity"/>
    <property type="evidence" value="ECO:0007669"/>
    <property type="project" value="TreeGrafter"/>
</dbReference>
<dbReference type="PANTHER" id="PTHR43311:SF1">
    <property type="entry name" value="GLUTAMYL-Q TRNA(ASP) SYNTHETASE"/>
    <property type="match status" value="1"/>
</dbReference>
<keyword evidence="2" id="KW-0479">Metal-binding</keyword>
<dbReference type="GO" id="GO:0005829">
    <property type="term" value="C:cytosol"/>
    <property type="evidence" value="ECO:0007669"/>
    <property type="project" value="TreeGrafter"/>
</dbReference>
<dbReference type="EMBL" id="LT670844">
    <property type="protein sequence ID" value="SHL07950.1"/>
    <property type="molecule type" value="Genomic_DNA"/>
</dbReference>
<evidence type="ECO:0000256" key="2">
    <source>
        <dbReference type="ARBA" id="ARBA00022723"/>
    </source>
</evidence>
<evidence type="ECO:0000313" key="9">
    <source>
        <dbReference type="EMBL" id="SHL07950.1"/>
    </source>
</evidence>
<evidence type="ECO:0000256" key="5">
    <source>
        <dbReference type="ARBA" id="ARBA00022840"/>
    </source>
</evidence>
<evidence type="ECO:0000256" key="4">
    <source>
        <dbReference type="ARBA" id="ARBA00022833"/>
    </source>
</evidence>
<dbReference type="PROSITE" id="PS00178">
    <property type="entry name" value="AA_TRNA_LIGASE_I"/>
    <property type="match status" value="1"/>
</dbReference>
<dbReference type="NCBIfam" id="NF004315">
    <property type="entry name" value="PRK05710.1-4"/>
    <property type="match status" value="1"/>
</dbReference>
<dbReference type="InterPro" id="IPR049940">
    <property type="entry name" value="GluQ/Sye"/>
</dbReference>
<evidence type="ECO:0000256" key="1">
    <source>
        <dbReference type="ARBA" id="ARBA00022598"/>
    </source>
</evidence>
<evidence type="ECO:0000256" key="3">
    <source>
        <dbReference type="ARBA" id="ARBA00022741"/>
    </source>
</evidence>
<dbReference type="PANTHER" id="PTHR43311">
    <property type="entry name" value="GLUTAMATE--TRNA LIGASE"/>
    <property type="match status" value="1"/>
</dbReference>
<keyword evidence="7" id="KW-0648">Protein biosynthesis</keyword>
<feature type="domain" description="Glutamyl/glutaminyl-tRNA synthetase class Ib catalytic" evidence="8">
    <location>
        <begin position="21"/>
        <end position="291"/>
    </location>
</feature>
<keyword evidence="3 7" id="KW-0547">Nucleotide-binding</keyword>
<evidence type="ECO:0000259" key="8">
    <source>
        <dbReference type="Pfam" id="PF00749"/>
    </source>
</evidence>
<comment type="similarity">
    <text evidence="7">Belongs to the class-I aminoacyl-tRNA synthetase family.</text>
</comment>
<evidence type="ECO:0000313" key="10">
    <source>
        <dbReference type="Proteomes" id="UP000189935"/>
    </source>
</evidence>
<dbReference type="InterPro" id="IPR020058">
    <property type="entry name" value="Glu/Gln-tRNA-synth_Ib_cat-dom"/>
</dbReference>
<protein>
    <submittedName>
        <fullName evidence="9">Glutamyl-Q tRNA(Asp) synthetase</fullName>
    </submittedName>
</protein>
<dbReference type="InterPro" id="IPR014729">
    <property type="entry name" value="Rossmann-like_a/b/a_fold"/>
</dbReference>
<accession>A0A1M6XPL2</accession>
<gene>
    <name evidence="9" type="ORF">SAMN05444159_4936</name>
</gene>
<dbReference type="AlphaFoldDB" id="A0A1M6XPL2"/>
<evidence type="ECO:0000256" key="7">
    <source>
        <dbReference type="RuleBase" id="RU363037"/>
    </source>
</evidence>
<dbReference type="GO" id="GO:0006424">
    <property type="term" value="P:glutamyl-tRNA aminoacylation"/>
    <property type="evidence" value="ECO:0007669"/>
    <property type="project" value="TreeGrafter"/>
</dbReference>
<dbReference type="Pfam" id="PF00749">
    <property type="entry name" value="tRNA-synt_1c"/>
    <property type="match status" value="1"/>
</dbReference>
<dbReference type="SUPFAM" id="SSF52374">
    <property type="entry name" value="Nucleotidylyl transferase"/>
    <property type="match status" value="1"/>
</dbReference>
<dbReference type="PRINTS" id="PR00987">
    <property type="entry name" value="TRNASYNTHGLU"/>
</dbReference>
<name>A0A1M6XPL2_9BRAD</name>
<reference evidence="9 10" key="1">
    <citation type="submission" date="2016-11" db="EMBL/GenBank/DDBJ databases">
        <authorList>
            <person name="Jaros S."/>
            <person name="Januszkiewicz K."/>
            <person name="Wedrychowicz H."/>
        </authorList>
    </citation>
    <scope>NUCLEOTIDE SEQUENCE [LARGE SCALE GENOMIC DNA]</scope>
    <source>
        <strain evidence="9 10">GAS499</strain>
    </source>
</reference>
<evidence type="ECO:0000256" key="6">
    <source>
        <dbReference type="ARBA" id="ARBA00023146"/>
    </source>
</evidence>
<sequence>MAGSSPAMMSLENPMPPPVFRFAPSPNGYLHLGHAYSALLNFDSARESGGRFLLRIEDIDVARCRPEFEAAIYQDLAWLGIAWEQPVRRQSEHLSEYRDALERLSAEGLIYPSFESRAEIAKLVAQREAGAPWPRDPDGAPLYPGSAKLLSASERARLIEQGAPYALRLDMAAACARAGDLTWTEHGAGPDGETGVVAVRPEVWGDVILARKETPTSYHLSVVVDDALQGVTEVVRGRDLFWSTSVHRLLQALLGLPEPVYRHHRLILDGAGQKLSKSTAATGLRELRASGVAPADIRRLVGLPP</sequence>
<keyword evidence="1 7" id="KW-0436">Ligase</keyword>
<dbReference type="GO" id="GO:0005524">
    <property type="term" value="F:ATP binding"/>
    <property type="evidence" value="ECO:0007669"/>
    <property type="project" value="UniProtKB-KW"/>
</dbReference>
<keyword evidence="5 7" id="KW-0067">ATP-binding</keyword>
<dbReference type="Gene3D" id="3.40.50.620">
    <property type="entry name" value="HUPs"/>
    <property type="match status" value="1"/>
</dbReference>